<dbReference type="Gene3D" id="1.20.1250.20">
    <property type="entry name" value="MFS general substrate transporter like domains"/>
    <property type="match status" value="1"/>
</dbReference>
<feature type="transmembrane region" description="Helical" evidence="2">
    <location>
        <begin position="344"/>
        <end position="366"/>
    </location>
</feature>
<dbReference type="KEGG" id="btab:109032390"/>
<feature type="transmembrane region" description="Helical" evidence="2">
    <location>
        <begin position="474"/>
        <end position="493"/>
    </location>
</feature>
<accession>A0A9P0A9R2</accession>
<dbReference type="EMBL" id="OU963864">
    <property type="protein sequence ID" value="CAH0387133.1"/>
    <property type="molecule type" value="Genomic_DNA"/>
</dbReference>
<dbReference type="Pfam" id="PF07690">
    <property type="entry name" value="MFS_1"/>
    <property type="match status" value="1"/>
</dbReference>
<evidence type="ECO:0000313" key="4">
    <source>
        <dbReference type="EMBL" id="CAH0387133.1"/>
    </source>
</evidence>
<dbReference type="AlphaFoldDB" id="A0A9P0A9R2"/>
<dbReference type="SUPFAM" id="SSF103473">
    <property type="entry name" value="MFS general substrate transporter"/>
    <property type="match status" value="1"/>
</dbReference>
<dbReference type="InterPro" id="IPR050549">
    <property type="entry name" value="MFS_Trehalose_Transporter"/>
</dbReference>
<feature type="transmembrane region" description="Helical" evidence="2">
    <location>
        <begin position="442"/>
        <end position="462"/>
    </location>
</feature>
<organism evidence="4 5">
    <name type="scientific">Bemisia tabaci</name>
    <name type="common">Sweetpotato whitefly</name>
    <name type="synonym">Aleurodes tabaci</name>
    <dbReference type="NCBI Taxonomy" id="7038"/>
    <lineage>
        <taxon>Eukaryota</taxon>
        <taxon>Metazoa</taxon>
        <taxon>Ecdysozoa</taxon>
        <taxon>Arthropoda</taxon>
        <taxon>Hexapoda</taxon>
        <taxon>Insecta</taxon>
        <taxon>Pterygota</taxon>
        <taxon>Neoptera</taxon>
        <taxon>Paraneoptera</taxon>
        <taxon>Hemiptera</taxon>
        <taxon>Sternorrhyncha</taxon>
        <taxon>Aleyrodoidea</taxon>
        <taxon>Aleyrodidae</taxon>
        <taxon>Aleyrodinae</taxon>
        <taxon>Bemisia</taxon>
    </lineage>
</organism>
<reference evidence="4" key="1">
    <citation type="submission" date="2021-12" db="EMBL/GenBank/DDBJ databases">
        <authorList>
            <person name="King R."/>
        </authorList>
    </citation>
    <scope>NUCLEOTIDE SEQUENCE</scope>
</reference>
<evidence type="ECO:0000313" key="5">
    <source>
        <dbReference type="Proteomes" id="UP001152759"/>
    </source>
</evidence>
<feature type="transmembrane region" description="Helical" evidence="2">
    <location>
        <begin position="159"/>
        <end position="180"/>
    </location>
</feature>
<dbReference type="InterPro" id="IPR020846">
    <property type="entry name" value="MFS_dom"/>
</dbReference>
<name>A0A9P0A9R2_BEMTA</name>
<keyword evidence="2" id="KW-0812">Transmembrane</keyword>
<protein>
    <recommendedName>
        <fullName evidence="3">Major facilitator superfamily (MFS) profile domain-containing protein</fullName>
    </recommendedName>
</protein>
<dbReference type="PANTHER" id="PTHR48021:SF39">
    <property type="entry name" value="MAJOR FACILITATOR SUPERFAMILY (MFS) PROFILE DOMAIN-CONTAINING PROTEIN"/>
    <property type="match status" value="1"/>
</dbReference>
<proteinExistence type="predicted"/>
<feature type="transmembrane region" description="Helical" evidence="2">
    <location>
        <begin position="305"/>
        <end position="324"/>
    </location>
</feature>
<keyword evidence="2" id="KW-0472">Membrane</keyword>
<dbReference type="InterPro" id="IPR011701">
    <property type="entry name" value="MFS"/>
</dbReference>
<evidence type="ECO:0000256" key="2">
    <source>
        <dbReference type="SAM" id="Phobius"/>
    </source>
</evidence>
<dbReference type="GO" id="GO:0022857">
    <property type="term" value="F:transmembrane transporter activity"/>
    <property type="evidence" value="ECO:0007669"/>
    <property type="project" value="InterPro"/>
</dbReference>
<evidence type="ECO:0000259" key="3">
    <source>
        <dbReference type="PROSITE" id="PS50850"/>
    </source>
</evidence>
<comment type="subcellular location">
    <subcellularLocation>
        <location evidence="1">Membrane</location>
        <topology evidence="1">Multi-pass membrane protein</topology>
    </subcellularLocation>
</comment>
<feature type="domain" description="Major facilitator superfamily (MFS) profile" evidence="3">
    <location>
        <begin position="34"/>
        <end position="497"/>
    </location>
</feature>
<sequence>MMENLPQPMETRQETSNPSTFRQLLPQVLACSAKSVLYLSLGMLVGLPTLLIPDVTDPSNLNELFLDNDQASWYGSLTYIFQPLGSLASGALLQSVGCKKLMIMVNIPQFVSWIMTYYASSALVLYISSALVGLVVGLMEAPTCRYISEITHPNYRGVLTSYSTSFVTVGFLLVYALGLVTNWRNVALISASTPVLAIIVLLMIPETPIWLMSKGRSEEALQSLQWLRGWTTKEAVQEEYTKLQFYAKKQQGKTIHAYGKEVDIADEKPTVLNGASKGDHLEVEEVEERRGLKEKIRELTCKEMLVPLGKCIVLFFVSICSGLLSLRPYFVQVFEEFDLPTDGLTTSVLISVIAIVGNIVCMLIINRVKKRPLIIFSLISTALCLILLALFLMAPTNPHNNASLRWWSLILFLIVNFVNNLGIYPISWTYLSEILPYRGRGIATAIGSSFFYIVIAVGVKTYPSLEQQIGLDGIFLLYAVISLAGAYFTYFSLPETEGKFLSDIETHGKDKKIQVTSF</sequence>
<dbReference type="PANTHER" id="PTHR48021">
    <property type="match status" value="1"/>
</dbReference>
<gene>
    <name evidence="4" type="ORF">BEMITA_LOCUS6185</name>
</gene>
<evidence type="ECO:0000256" key="1">
    <source>
        <dbReference type="ARBA" id="ARBA00004141"/>
    </source>
</evidence>
<feature type="transmembrane region" description="Helical" evidence="2">
    <location>
        <begin position="125"/>
        <end position="147"/>
    </location>
</feature>
<keyword evidence="5" id="KW-1185">Reference proteome</keyword>
<feature type="transmembrane region" description="Helical" evidence="2">
    <location>
        <begin position="406"/>
        <end position="430"/>
    </location>
</feature>
<feature type="transmembrane region" description="Helical" evidence="2">
    <location>
        <begin position="373"/>
        <end position="394"/>
    </location>
</feature>
<feature type="transmembrane region" description="Helical" evidence="2">
    <location>
        <begin position="186"/>
        <end position="204"/>
    </location>
</feature>
<dbReference type="PROSITE" id="PS50850">
    <property type="entry name" value="MFS"/>
    <property type="match status" value="1"/>
</dbReference>
<dbReference type="Proteomes" id="UP001152759">
    <property type="component" value="Chromosome 3"/>
</dbReference>
<dbReference type="GO" id="GO:0016020">
    <property type="term" value="C:membrane"/>
    <property type="evidence" value="ECO:0007669"/>
    <property type="project" value="UniProtKB-SubCell"/>
</dbReference>
<dbReference type="InterPro" id="IPR036259">
    <property type="entry name" value="MFS_trans_sf"/>
</dbReference>
<keyword evidence="2" id="KW-1133">Transmembrane helix</keyword>
<feature type="transmembrane region" description="Helical" evidence="2">
    <location>
        <begin position="36"/>
        <end position="53"/>
    </location>
</feature>